<dbReference type="AlphaFoldDB" id="A0A7W8DI89"/>
<evidence type="ECO:0000259" key="1">
    <source>
        <dbReference type="Pfam" id="PF13304"/>
    </source>
</evidence>
<dbReference type="InterPro" id="IPR003959">
    <property type="entry name" value="ATPase_AAA_core"/>
</dbReference>
<gene>
    <name evidence="2" type="ORF">HNQ65_000458</name>
</gene>
<dbReference type="EMBL" id="JACHIG010000001">
    <property type="protein sequence ID" value="MBB5030904.1"/>
    <property type="molecule type" value="Genomic_DNA"/>
</dbReference>
<comment type="caution">
    <text evidence="2">The sequence shown here is derived from an EMBL/GenBank/DDBJ whole genome shotgun (WGS) entry which is preliminary data.</text>
</comment>
<sequence>MGFVKITLQNYRAFPNCAPVTFEVHEGITFLLGVNNVGKSALLKAFFELRPLILVQELRHSRGGTRSLNVSMQTSFDRLCNRSTPNHAITIKIEDETSGWILKLRPVNAQPHNSQLAVTVNTIGNPSDQLISIVHDLFHSSMYVGSFRSPAVEVSDKLYDIQIGKRFVAEWDLWANGIRIDHSNQVEALVQELKELFGFNRFSISVSQDSAQLHLHTDDGRFALNELGDGIAHYVIVLGNAMTRRPAFIFIDEPEIGLHPRMQEIFVRTLASKAKYGLLATSHSVGLARSVADQIVTITRESDGRRRCLPYGEHRTETMVQSISELGYSQYAEIGGNHLLLVEGRTDIKSFREILRKFNLEKHFLIWSLNGSDWLRADPAMISDELNELKRLNARSISVIFDSERTSYEMDVAPHLKPFLNLCHSLGFQVFPTDRHSTENYITQAALDELIPGHKALGPFEVFGTNGSKWAKTKNWLLFQRMKAEDFDGTGLKNFILDTLAGAVTRTD</sequence>
<feature type="domain" description="ATPase AAA-type core" evidence="1">
    <location>
        <begin position="204"/>
        <end position="287"/>
    </location>
</feature>
<proteinExistence type="predicted"/>
<dbReference type="PANTHER" id="PTHR43581">
    <property type="entry name" value="ATP/GTP PHOSPHATASE"/>
    <property type="match status" value="1"/>
</dbReference>
<reference evidence="2 3" key="1">
    <citation type="submission" date="2020-08" db="EMBL/GenBank/DDBJ databases">
        <title>Genomic Encyclopedia of Type Strains, Phase IV (KMG-IV): sequencing the most valuable type-strain genomes for metagenomic binning, comparative biology and taxonomic classification.</title>
        <authorList>
            <person name="Goeker M."/>
        </authorList>
    </citation>
    <scope>NUCLEOTIDE SEQUENCE [LARGE SCALE GENOMIC DNA]</scope>
    <source>
        <strain evidence="2 3">DSM 12252</strain>
    </source>
</reference>
<dbReference type="InterPro" id="IPR027417">
    <property type="entry name" value="P-loop_NTPase"/>
</dbReference>
<keyword evidence="3" id="KW-1185">Reference proteome</keyword>
<dbReference type="Gene3D" id="3.40.50.300">
    <property type="entry name" value="P-loop containing nucleotide triphosphate hydrolases"/>
    <property type="match status" value="2"/>
</dbReference>
<evidence type="ECO:0000313" key="3">
    <source>
        <dbReference type="Proteomes" id="UP000590740"/>
    </source>
</evidence>
<protein>
    <submittedName>
        <fullName evidence="2">ABC-type Na+ transport system ATPase subunit NatA</fullName>
    </submittedName>
</protein>
<dbReference type="RefSeq" id="WP_184337855.1">
    <property type="nucleotide sequence ID" value="NZ_JACHIG010000001.1"/>
</dbReference>
<name>A0A7W8DI89_9BACT</name>
<dbReference type="Proteomes" id="UP000590740">
    <property type="component" value="Unassembled WGS sequence"/>
</dbReference>
<dbReference type="GO" id="GO:0005524">
    <property type="term" value="F:ATP binding"/>
    <property type="evidence" value="ECO:0007669"/>
    <property type="project" value="InterPro"/>
</dbReference>
<evidence type="ECO:0000313" key="2">
    <source>
        <dbReference type="EMBL" id="MBB5030904.1"/>
    </source>
</evidence>
<organism evidence="2 3">
    <name type="scientific">Prosthecobacter vanneervenii</name>
    <dbReference type="NCBI Taxonomy" id="48466"/>
    <lineage>
        <taxon>Bacteria</taxon>
        <taxon>Pseudomonadati</taxon>
        <taxon>Verrucomicrobiota</taxon>
        <taxon>Verrucomicrobiia</taxon>
        <taxon>Verrucomicrobiales</taxon>
        <taxon>Verrucomicrobiaceae</taxon>
        <taxon>Prosthecobacter</taxon>
    </lineage>
</organism>
<accession>A0A7W8DI89</accession>
<dbReference type="Pfam" id="PF13304">
    <property type="entry name" value="AAA_21"/>
    <property type="match status" value="1"/>
</dbReference>
<dbReference type="InterPro" id="IPR051396">
    <property type="entry name" value="Bact_Antivir_Def_Nuclease"/>
</dbReference>
<dbReference type="SUPFAM" id="SSF52540">
    <property type="entry name" value="P-loop containing nucleoside triphosphate hydrolases"/>
    <property type="match status" value="1"/>
</dbReference>
<dbReference type="GO" id="GO:0016887">
    <property type="term" value="F:ATP hydrolysis activity"/>
    <property type="evidence" value="ECO:0007669"/>
    <property type="project" value="InterPro"/>
</dbReference>
<dbReference type="PANTHER" id="PTHR43581:SF2">
    <property type="entry name" value="EXCINUCLEASE ATPASE SUBUNIT"/>
    <property type="match status" value="1"/>
</dbReference>